<evidence type="ECO:0000256" key="2">
    <source>
        <dbReference type="ARBA" id="ARBA00023015"/>
    </source>
</evidence>
<dbReference type="Gene3D" id="1.10.357.10">
    <property type="entry name" value="Tetracycline Repressor, domain 2"/>
    <property type="match status" value="1"/>
</dbReference>
<dbReference type="Gene3D" id="1.10.10.60">
    <property type="entry name" value="Homeodomain-like"/>
    <property type="match status" value="1"/>
</dbReference>
<dbReference type="GO" id="GO:0000976">
    <property type="term" value="F:transcription cis-regulatory region binding"/>
    <property type="evidence" value="ECO:0007669"/>
    <property type="project" value="TreeGrafter"/>
</dbReference>
<keyword evidence="3 5" id="KW-0238">DNA-binding</keyword>
<comment type="caution">
    <text evidence="7">The sequence shown here is derived from an EMBL/GenBank/DDBJ whole genome shotgun (WGS) entry which is preliminary data.</text>
</comment>
<sequence length="199" mass="22619">MKTLNIKEELTRVSVDLFATQGYAKTSVQQIVDAAGVTKGALYHYFDSKDDLLFDIYDRILTLQHRNLEEITARNLPVEETVRLACEDVLITSIEWIREGAVFFRSQHMLSPDRLEEVKARRRSYSEVFGALIIRGQAEGIFRSDIPTAVLVANFFANPHYLSYWYQPRGPLTKQQVAKHLTDLYLAGLRPAGPEGSAQ</sequence>
<dbReference type="EMBL" id="JAJFZP010000002">
    <property type="protein sequence ID" value="MCC3267881.1"/>
    <property type="molecule type" value="Genomic_DNA"/>
</dbReference>
<dbReference type="InterPro" id="IPR009057">
    <property type="entry name" value="Homeodomain-like_sf"/>
</dbReference>
<dbReference type="Pfam" id="PF00440">
    <property type="entry name" value="TetR_N"/>
    <property type="match status" value="1"/>
</dbReference>
<reference evidence="7" key="1">
    <citation type="submission" date="2021-10" db="EMBL/GenBank/DDBJ databases">
        <title>Novel species in genus Arthrobacter.</title>
        <authorList>
            <person name="Liu Y."/>
        </authorList>
    </citation>
    <scope>NUCLEOTIDE SEQUENCE</scope>
    <source>
        <strain evidence="7">Zg-Y809</strain>
    </source>
</reference>
<dbReference type="PROSITE" id="PS01081">
    <property type="entry name" value="HTH_TETR_1"/>
    <property type="match status" value="1"/>
</dbReference>
<evidence type="ECO:0000256" key="5">
    <source>
        <dbReference type="PROSITE-ProRule" id="PRU00335"/>
    </source>
</evidence>
<dbReference type="SUPFAM" id="SSF46689">
    <property type="entry name" value="Homeodomain-like"/>
    <property type="match status" value="1"/>
</dbReference>
<accession>A0A9X1S5B7</accession>
<dbReference type="SUPFAM" id="SSF48498">
    <property type="entry name" value="Tetracyclin repressor-like, C-terminal domain"/>
    <property type="match status" value="1"/>
</dbReference>
<keyword evidence="2" id="KW-0805">Transcription regulation</keyword>
<evidence type="ECO:0000256" key="4">
    <source>
        <dbReference type="ARBA" id="ARBA00023163"/>
    </source>
</evidence>
<feature type="domain" description="HTH tetR-type" evidence="6">
    <location>
        <begin position="4"/>
        <end position="64"/>
    </location>
</feature>
<dbReference type="InterPro" id="IPR041490">
    <property type="entry name" value="KstR2_TetR_C"/>
</dbReference>
<proteinExistence type="predicted"/>
<dbReference type="InterPro" id="IPR001647">
    <property type="entry name" value="HTH_TetR"/>
</dbReference>
<dbReference type="InterPro" id="IPR050109">
    <property type="entry name" value="HTH-type_TetR-like_transc_reg"/>
</dbReference>
<dbReference type="RefSeq" id="WP_227906304.1">
    <property type="nucleotide sequence ID" value="NZ_CP095461.1"/>
</dbReference>
<dbReference type="PROSITE" id="PS50977">
    <property type="entry name" value="HTH_TETR_2"/>
    <property type="match status" value="1"/>
</dbReference>
<dbReference type="InterPro" id="IPR023772">
    <property type="entry name" value="DNA-bd_HTH_TetR-type_CS"/>
</dbReference>
<protein>
    <submittedName>
        <fullName evidence="7">TetR/AcrR family transcriptional regulator</fullName>
    </submittedName>
</protein>
<gene>
    <name evidence="7" type="ORF">LJ751_00700</name>
</gene>
<dbReference type="Pfam" id="PF17932">
    <property type="entry name" value="TetR_C_24"/>
    <property type="match status" value="1"/>
</dbReference>
<dbReference type="AlphaFoldDB" id="A0A9X1S5B7"/>
<keyword evidence="1" id="KW-0678">Repressor</keyword>
<dbReference type="PRINTS" id="PR00455">
    <property type="entry name" value="HTHTETR"/>
</dbReference>
<evidence type="ECO:0000313" key="8">
    <source>
        <dbReference type="Proteomes" id="UP001139264"/>
    </source>
</evidence>
<evidence type="ECO:0000313" key="7">
    <source>
        <dbReference type="EMBL" id="MCC3267881.1"/>
    </source>
</evidence>
<dbReference type="Proteomes" id="UP001139264">
    <property type="component" value="Unassembled WGS sequence"/>
</dbReference>
<name>A0A9X1S5B7_9MICC</name>
<dbReference type="PANTHER" id="PTHR30055:SF175">
    <property type="entry name" value="HTH-TYPE TRANSCRIPTIONAL REPRESSOR KSTR2"/>
    <property type="match status" value="1"/>
</dbReference>
<evidence type="ECO:0000256" key="1">
    <source>
        <dbReference type="ARBA" id="ARBA00022491"/>
    </source>
</evidence>
<evidence type="ECO:0000256" key="3">
    <source>
        <dbReference type="ARBA" id="ARBA00023125"/>
    </source>
</evidence>
<feature type="DNA-binding region" description="H-T-H motif" evidence="5">
    <location>
        <begin position="27"/>
        <end position="46"/>
    </location>
</feature>
<dbReference type="InterPro" id="IPR036271">
    <property type="entry name" value="Tet_transcr_reg_TetR-rel_C_sf"/>
</dbReference>
<keyword evidence="4" id="KW-0804">Transcription</keyword>
<dbReference type="PANTHER" id="PTHR30055">
    <property type="entry name" value="HTH-TYPE TRANSCRIPTIONAL REGULATOR RUTR"/>
    <property type="match status" value="1"/>
</dbReference>
<dbReference type="GO" id="GO:0003700">
    <property type="term" value="F:DNA-binding transcription factor activity"/>
    <property type="evidence" value="ECO:0007669"/>
    <property type="project" value="TreeGrafter"/>
</dbReference>
<evidence type="ECO:0000259" key="6">
    <source>
        <dbReference type="PROSITE" id="PS50977"/>
    </source>
</evidence>
<organism evidence="7 8">
    <name type="scientific">Arthrobacter gengyunqii</name>
    <dbReference type="NCBI Taxonomy" id="2886940"/>
    <lineage>
        <taxon>Bacteria</taxon>
        <taxon>Bacillati</taxon>
        <taxon>Actinomycetota</taxon>
        <taxon>Actinomycetes</taxon>
        <taxon>Micrococcales</taxon>
        <taxon>Micrococcaceae</taxon>
        <taxon>Arthrobacter</taxon>
    </lineage>
</organism>